<evidence type="ECO:0000256" key="3">
    <source>
        <dbReference type="ARBA" id="ARBA00022723"/>
    </source>
</evidence>
<comment type="similarity">
    <text evidence="1">Belongs to the peptidase M20A family.</text>
</comment>
<sequence>MTTPHYSHLPFHLLPIHCPPMSTHEKVCLPTISLDRPSPPRPNGPRLKILLPFFGILAFLLYQNSSTVLSKLHPCSHGSLHNISDSDKCPVQPNPLNVGEDWNPLTDQAYGELAARRLSRAVQIPTESFDNLPKDGSDPSFDKHYAFADFIESEYPKLYQTLKHEIVNSHAHLFTWEGSDKSLKPILLMAHTDTVPVLQETLDQWSYPPFEGSITHNATPDTPGTWVWGRGASDCKNSLLGIYGAVERLLIEGFKPERTIIISNGYDEEIGGIRGSGAIARILEDRYGTEGISFLVDEGFTGVSQDYGALVASLGMAEKGSVNVRVKVETLGGHSSVPPVHTGIGIMSLILAELEKNPFEPTLVPSTPYFKYLSCMSEHAPEVPKSIKNQIKNPRKWKKLAHDLASSDRTLNSFLATTQAIDLISGGVKVNALPEYVEATINHRIAFTSSINETLKHISQLIVPLAQSLNFTISAFEPSPKKASNFHITLDAPSGFESAPITPSDSKSFELMAGTCKHVFGKDTIVSPSGMFANTDTKQMWNVTRNIYRFTPALLSENVNQHTVDERISLNAHLNTTRFFYKLLRNAEGWHAE</sequence>
<feature type="active site" description="Proton acceptor" evidence="6">
    <location>
        <position position="268"/>
    </location>
</feature>
<dbReference type="Gene3D" id="3.30.70.360">
    <property type="match status" value="1"/>
</dbReference>
<dbReference type="InterPro" id="IPR011650">
    <property type="entry name" value="Peptidase_M20_dimer"/>
</dbReference>
<keyword evidence="5 7" id="KW-0862">Zinc</keyword>
<dbReference type="CDD" id="cd05674">
    <property type="entry name" value="M20_yscS"/>
    <property type="match status" value="1"/>
</dbReference>
<keyword evidence="9" id="KW-0121">Carboxypeptidase</keyword>
<comment type="caution">
    <text evidence="9">The sequence shown here is derived from an EMBL/GenBank/DDBJ whole genome shotgun (WGS) entry which is preliminary data.</text>
</comment>
<dbReference type="GO" id="GO:0016810">
    <property type="term" value="F:hydrolase activity, acting on carbon-nitrogen (but not peptide) bonds"/>
    <property type="evidence" value="ECO:0007669"/>
    <property type="project" value="UniProtKB-ARBA"/>
</dbReference>
<dbReference type="PANTHER" id="PTHR45962:SF1">
    <property type="entry name" value="N-FATTY-ACYL-AMINO ACID SYNTHASE_HYDROLASE PM20D1"/>
    <property type="match status" value="1"/>
</dbReference>
<dbReference type="GO" id="GO:0000328">
    <property type="term" value="C:fungal-type vacuole lumen"/>
    <property type="evidence" value="ECO:0007669"/>
    <property type="project" value="TreeGrafter"/>
</dbReference>
<dbReference type="Proteomes" id="UP000199727">
    <property type="component" value="Unassembled WGS sequence"/>
</dbReference>
<dbReference type="GO" id="GO:1990845">
    <property type="term" value="P:adaptive thermogenesis"/>
    <property type="evidence" value="ECO:0007669"/>
    <property type="project" value="UniProtKB-ARBA"/>
</dbReference>
<dbReference type="Pfam" id="PF07687">
    <property type="entry name" value="M20_dimer"/>
    <property type="match status" value="1"/>
</dbReference>
<feature type="binding site" evidence="7">
    <location>
        <position position="191"/>
    </location>
    <ligand>
        <name>Zn(2+)</name>
        <dbReference type="ChEBI" id="CHEBI:29105"/>
        <label>2</label>
    </ligand>
</feature>
<reference evidence="9 10" key="1">
    <citation type="submission" date="2017-06" db="EMBL/GenBank/DDBJ databases">
        <title>Global population genomics of the pathogenic fungus Cryptococcus neoformans var. grubii.</title>
        <authorList>
            <person name="Cuomo C."/>
            <person name="Litvintseva A."/>
            <person name="Chen Y."/>
            <person name="Young S."/>
            <person name="Zeng Q."/>
            <person name="Chapman S."/>
            <person name="Gujja S."/>
            <person name="Saif S."/>
            <person name="Birren B."/>
        </authorList>
    </citation>
    <scope>NUCLEOTIDE SEQUENCE [LARGE SCALE GENOMIC DNA]</scope>
    <source>
        <strain evidence="9 10">Tu259-1</strain>
    </source>
</reference>
<dbReference type="InterPro" id="IPR047177">
    <property type="entry name" value="Pept_M20A"/>
</dbReference>
<dbReference type="GO" id="GO:0005576">
    <property type="term" value="C:extracellular region"/>
    <property type="evidence" value="ECO:0007669"/>
    <property type="project" value="UniProtKB-ARBA"/>
</dbReference>
<feature type="binding site" evidence="7">
    <location>
        <position position="297"/>
    </location>
    <ligand>
        <name>Zn(2+)</name>
        <dbReference type="ChEBI" id="CHEBI:29105"/>
        <label>2</label>
    </ligand>
</feature>
<organism evidence="9 10">
    <name type="scientific">Cryptococcus neoformans Tu259-1</name>
    <dbReference type="NCBI Taxonomy" id="1230072"/>
    <lineage>
        <taxon>Eukaryota</taxon>
        <taxon>Fungi</taxon>
        <taxon>Dikarya</taxon>
        <taxon>Basidiomycota</taxon>
        <taxon>Agaricomycotina</taxon>
        <taxon>Tremellomycetes</taxon>
        <taxon>Tremellales</taxon>
        <taxon>Cryptococcaceae</taxon>
        <taxon>Cryptococcus</taxon>
        <taxon>Cryptococcus neoformans species complex</taxon>
    </lineage>
</organism>
<feature type="binding site" evidence="7">
    <location>
        <position position="234"/>
    </location>
    <ligand>
        <name>Zn(2+)</name>
        <dbReference type="ChEBI" id="CHEBI:29105"/>
        <label>2</label>
    </ligand>
</feature>
<feature type="binding site" evidence="7">
    <location>
        <position position="562"/>
    </location>
    <ligand>
        <name>Zn(2+)</name>
        <dbReference type="ChEBI" id="CHEBI:29105"/>
        <label>1</label>
    </ligand>
</feature>
<feature type="binding site" evidence="7">
    <location>
        <position position="269"/>
    </location>
    <ligand>
        <name>Zn(2+)</name>
        <dbReference type="ChEBI" id="CHEBI:29105"/>
        <label>1</label>
    </ligand>
</feature>
<dbReference type="EMBL" id="AMKT01000007">
    <property type="protein sequence ID" value="OXG29878.1"/>
    <property type="molecule type" value="Genomic_DNA"/>
</dbReference>
<evidence type="ECO:0000256" key="2">
    <source>
        <dbReference type="ARBA" id="ARBA00022670"/>
    </source>
</evidence>
<gene>
    <name evidence="9" type="ORF">C361_00312</name>
</gene>
<evidence type="ECO:0000256" key="7">
    <source>
        <dbReference type="PIRSR" id="PIRSR037217-2"/>
    </source>
</evidence>
<evidence type="ECO:0000259" key="8">
    <source>
        <dbReference type="Pfam" id="PF07687"/>
    </source>
</evidence>
<dbReference type="Gene3D" id="1.10.150.900">
    <property type="match status" value="1"/>
</dbReference>
<dbReference type="GO" id="GO:0006520">
    <property type="term" value="P:amino acid metabolic process"/>
    <property type="evidence" value="ECO:0007669"/>
    <property type="project" value="UniProtKB-ARBA"/>
</dbReference>
<evidence type="ECO:0000256" key="6">
    <source>
        <dbReference type="PIRSR" id="PIRSR037217-1"/>
    </source>
</evidence>
<dbReference type="GO" id="GO:0046872">
    <property type="term" value="F:metal ion binding"/>
    <property type="evidence" value="ECO:0007669"/>
    <property type="project" value="UniProtKB-KW"/>
</dbReference>
<dbReference type="GO" id="GO:0043604">
    <property type="term" value="P:amide biosynthetic process"/>
    <property type="evidence" value="ECO:0007669"/>
    <property type="project" value="UniProtKB-ARBA"/>
</dbReference>
<dbReference type="FunFam" id="1.10.150.900:FF:000003">
    <property type="entry name" value="N-fatty-acyl-amino acid synthase/hydrolase PM20D1"/>
    <property type="match status" value="1"/>
</dbReference>
<dbReference type="InterPro" id="IPR017141">
    <property type="entry name" value="Pept_M20_carboxypep"/>
</dbReference>
<dbReference type="GO" id="GO:0043605">
    <property type="term" value="P:amide catabolic process"/>
    <property type="evidence" value="ECO:0007669"/>
    <property type="project" value="UniProtKB-ARBA"/>
</dbReference>
<feature type="active site" evidence="6">
    <location>
        <position position="193"/>
    </location>
</feature>
<evidence type="ECO:0000313" key="9">
    <source>
        <dbReference type="EMBL" id="OXG29878.1"/>
    </source>
</evidence>
<dbReference type="InterPro" id="IPR001261">
    <property type="entry name" value="ArgE/DapE_CS"/>
</dbReference>
<evidence type="ECO:0000256" key="5">
    <source>
        <dbReference type="ARBA" id="ARBA00022833"/>
    </source>
</evidence>
<proteinExistence type="inferred from homology"/>
<evidence type="ECO:0000256" key="4">
    <source>
        <dbReference type="ARBA" id="ARBA00022801"/>
    </source>
</evidence>
<dbReference type="PROSITE" id="PS00758">
    <property type="entry name" value="ARGE_DAPE_CPG2_1"/>
    <property type="match status" value="1"/>
</dbReference>
<dbReference type="PIRSF" id="PIRSF037217">
    <property type="entry name" value="Carboxypeptidase_S"/>
    <property type="match status" value="1"/>
</dbReference>
<protein>
    <submittedName>
        <fullName evidence="9">Gly-X carboxypeptidase</fullName>
    </submittedName>
</protein>
<evidence type="ECO:0000313" key="10">
    <source>
        <dbReference type="Proteomes" id="UP000199727"/>
    </source>
</evidence>
<dbReference type="FunFam" id="3.40.630.10:FF:000027">
    <property type="entry name" value="N-fatty-acyl-amino acid synthase/hydrolase PM20D1"/>
    <property type="match status" value="1"/>
</dbReference>
<keyword evidence="4" id="KW-0378">Hydrolase</keyword>
<dbReference type="GO" id="GO:0004181">
    <property type="term" value="F:metallocarboxypeptidase activity"/>
    <property type="evidence" value="ECO:0007669"/>
    <property type="project" value="InterPro"/>
</dbReference>
<accession>A0A854QL32</accession>
<feature type="domain" description="Peptidase M20 dimerisation" evidence="8">
    <location>
        <begin position="317"/>
        <end position="461"/>
    </location>
</feature>
<dbReference type="SUPFAM" id="SSF53187">
    <property type="entry name" value="Zn-dependent exopeptidases"/>
    <property type="match status" value="1"/>
</dbReference>
<feature type="binding site" evidence="7">
    <location>
        <position position="234"/>
    </location>
    <ligand>
        <name>Zn(2+)</name>
        <dbReference type="ChEBI" id="CHEBI:29105"/>
        <label>1</label>
    </ligand>
</feature>
<dbReference type="OrthoDB" id="3064516at2759"/>
<dbReference type="GO" id="GO:0006629">
    <property type="term" value="P:lipid metabolic process"/>
    <property type="evidence" value="ECO:0007669"/>
    <property type="project" value="UniProtKB-ARBA"/>
</dbReference>
<dbReference type="SUPFAM" id="SSF55031">
    <property type="entry name" value="Bacterial exopeptidase dimerisation domain"/>
    <property type="match status" value="1"/>
</dbReference>
<keyword evidence="3 7" id="KW-0479">Metal-binding</keyword>
<keyword evidence="2" id="KW-0645">Protease</keyword>
<evidence type="ECO:0000256" key="1">
    <source>
        <dbReference type="ARBA" id="ARBA00006247"/>
    </source>
</evidence>
<dbReference type="AlphaFoldDB" id="A0A854QL32"/>
<dbReference type="PANTHER" id="PTHR45962">
    <property type="entry name" value="N-FATTY-ACYL-AMINO ACID SYNTHASE/HYDROLASE PM20D1"/>
    <property type="match status" value="1"/>
</dbReference>
<name>A0A854QL32_CRYNE</name>
<dbReference type="Gene3D" id="3.40.630.10">
    <property type="entry name" value="Zn peptidases"/>
    <property type="match status" value="1"/>
</dbReference>
<dbReference type="GO" id="GO:0051603">
    <property type="term" value="P:proteolysis involved in protein catabolic process"/>
    <property type="evidence" value="ECO:0007669"/>
    <property type="project" value="TreeGrafter"/>
</dbReference>
<dbReference type="InterPro" id="IPR002933">
    <property type="entry name" value="Peptidase_M20"/>
</dbReference>
<dbReference type="InterPro" id="IPR036264">
    <property type="entry name" value="Bact_exopeptidase_dim_dom"/>
</dbReference>
<dbReference type="Pfam" id="PF01546">
    <property type="entry name" value="Peptidase_M20"/>
    <property type="match status" value="1"/>
</dbReference>